<keyword evidence="4" id="KW-1185">Reference proteome</keyword>
<proteinExistence type="predicted"/>
<feature type="domain" description="Trehalase-like N-terminal" evidence="2">
    <location>
        <begin position="4"/>
        <end position="152"/>
    </location>
</feature>
<evidence type="ECO:0000313" key="3">
    <source>
        <dbReference type="EMBL" id="MBK1659889.1"/>
    </source>
</evidence>
<organism evidence="3 4">
    <name type="scientific">Paracraurococcus ruber</name>
    <dbReference type="NCBI Taxonomy" id="77675"/>
    <lineage>
        <taxon>Bacteria</taxon>
        <taxon>Pseudomonadati</taxon>
        <taxon>Pseudomonadota</taxon>
        <taxon>Alphaproteobacteria</taxon>
        <taxon>Acetobacterales</taxon>
        <taxon>Roseomonadaceae</taxon>
        <taxon>Paracraurococcus</taxon>
    </lineage>
</organism>
<protein>
    <submittedName>
        <fullName evidence="3">Glucoamylase</fullName>
    </submittedName>
</protein>
<dbReference type="Pfam" id="PF00723">
    <property type="entry name" value="Glyco_hydro_15"/>
    <property type="match status" value="1"/>
</dbReference>
<evidence type="ECO:0000313" key="4">
    <source>
        <dbReference type="Proteomes" id="UP000697995"/>
    </source>
</evidence>
<dbReference type="InterPro" id="IPR012341">
    <property type="entry name" value="6hp_glycosidase-like_sf"/>
</dbReference>
<dbReference type="PANTHER" id="PTHR31616">
    <property type="entry name" value="TREHALASE"/>
    <property type="match status" value="1"/>
</dbReference>
<dbReference type="SUPFAM" id="SSF48208">
    <property type="entry name" value="Six-hairpin glycosidases"/>
    <property type="match status" value="1"/>
</dbReference>
<dbReference type="PANTHER" id="PTHR31616:SF0">
    <property type="entry name" value="GLUCAN 1,4-ALPHA-GLUCOSIDASE"/>
    <property type="match status" value="1"/>
</dbReference>
<dbReference type="InterPro" id="IPR008928">
    <property type="entry name" value="6-hairpin_glycosidase_sf"/>
</dbReference>
<dbReference type="Pfam" id="PF19291">
    <property type="entry name" value="TREH_N"/>
    <property type="match status" value="1"/>
</dbReference>
<dbReference type="Proteomes" id="UP000697995">
    <property type="component" value="Unassembled WGS sequence"/>
</dbReference>
<name>A0ABS1CZL3_9PROT</name>
<dbReference type="EMBL" id="NRSG01000131">
    <property type="protein sequence ID" value="MBK1659889.1"/>
    <property type="molecule type" value="Genomic_DNA"/>
</dbReference>
<dbReference type="InterPro" id="IPR045582">
    <property type="entry name" value="Trehalase-like_N"/>
</dbReference>
<reference evidence="3 4" key="1">
    <citation type="journal article" date="2020" name="Microorganisms">
        <title>Osmotic Adaptation and Compatible Solute Biosynthesis of Phototrophic Bacteria as Revealed from Genome Analyses.</title>
        <authorList>
            <person name="Imhoff J.F."/>
            <person name="Rahn T."/>
            <person name="Kunzel S."/>
            <person name="Keller A."/>
            <person name="Neulinger S.C."/>
        </authorList>
    </citation>
    <scope>NUCLEOTIDE SEQUENCE [LARGE SCALE GENOMIC DNA]</scope>
    <source>
        <strain evidence="3 4">DSM 15382</strain>
    </source>
</reference>
<evidence type="ECO:0000259" key="2">
    <source>
        <dbReference type="Pfam" id="PF19291"/>
    </source>
</evidence>
<dbReference type="Gene3D" id="1.50.10.10">
    <property type="match status" value="1"/>
</dbReference>
<accession>A0ABS1CZL3</accession>
<feature type="domain" description="GH15-like" evidence="1">
    <location>
        <begin position="221"/>
        <end position="581"/>
    </location>
</feature>
<evidence type="ECO:0000259" key="1">
    <source>
        <dbReference type="Pfam" id="PF00723"/>
    </source>
</evidence>
<gene>
    <name evidence="3" type="ORF">CKO45_16785</name>
</gene>
<sequence length="593" mass="64842">MPLRIEDYALIGDGHTAALVGNDGSIDWLCLPRFDSAACFAALLGTEAHGRWRIAPASPVRAVRRRYRPGTLVLETEFDTAEGTVALVDCMPLRNGAADLVRVVEGRRGRVPMAMELVLRFDYGSLVPWVHRTSDGTLLAVCGPDQVALRTPAPIHGEDCRTLGEFTVGAGETVPFHLVWTPSHLKPGAPVDAQEAIAATEHHWRDWLAGARVAEETLAPEMLRRSLLTLKALTYAPTGGICAAPTTSLPETLGGERNWDYRLCWLRDAALTLNALVGAGHLAEAESWRRWLVRAVAGTASQVQPLYGLSGERRVPEMELSWLPGYEGAKPVRIGNDAGTQRQLDVYGEVIDAFHAAEHSGLKPDKQAAAVTRGMLQHLAEVWREPDEGIWEVRGPRRQFVHSKVMVWVAFDRAVKAAEHGTLDGPVEAWRAQRDAVHAEICARGFDARRGCFVQSYGATAMDASLLRMALVGFLPADDPRFQGTVRAIEEDLLEDGLVLRYRPDAAVEGLAPTREGTFLACTAWLGEVYALQGRRAEAEAVLQRLLGIANDVGLLAEEYDHIARRQVGNFPQAFSHLGLVGLCMALARQPAR</sequence>
<dbReference type="RefSeq" id="WP_133219666.1">
    <property type="nucleotide sequence ID" value="NZ_NRSG01000131.1"/>
</dbReference>
<comment type="caution">
    <text evidence="3">The sequence shown here is derived from an EMBL/GenBank/DDBJ whole genome shotgun (WGS) entry which is preliminary data.</text>
</comment>
<dbReference type="InterPro" id="IPR011613">
    <property type="entry name" value="GH15-like"/>
</dbReference>